<gene>
    <name evidence="5" type="ORF">SD72_12165</name>
</gene>
<dbReference type="SUPFAM" id="SSF52540">
    <property type="entry name" value="P-loop containing nucleoside triphosphate hydrolases"/>
    <property type="match status" value="1"/>
</dbReference>
<protein>
    <submittedName>
        <fullName evidence="5">ABC transporter</fullName>
    </submittedName>
</protein>
<dbReference type="PROSITE" id="PS50893">
    <property type="entry name" value="ABC_TRANSPORTER_2"/>
    <property type="match status" value="1"/>
</dbReference>
<organism evidence="5 6">
    <name type="scientific">Leucobacter komagatae</name>
    <dbReference type="NCBI Taxonomy" id="55969"/>
    <lineage>
        <taxon>Bacteria</taxon>
        <taxon>Bacillati</taxon>
        <taxon>Actinomycetota</taxon>
        <taxon>Actinomycetes</taxon>
        <taxon>Micrococcales</taxon>
        <taxon>Microbacteriaceae</taxon>
        <taxon>Leucobacter</taxon>
    </lineage>
</organism>
<evidence type="ECO:0000259" key="4">
    <source>
        <dbReference type="PROSITE" id="PS50893"/>
    </source>
</evidence>
<keyword evidence="6" id="KW-1185">Reference proteome</keyword>
<dbReference type="PANTHER" id="PTHR24220:SF685">
    <property type="entry name" value="ABC TRANSPORTER RELATED"/>
    <property type="match status" value="1"/>
</dbReference>
<dbReference type="Proteomes" id="UP000032120">
    <property type="component" value="Unassembled WGS sequence"/>
</dbReference>
<dbReference type="EMBL" id="JXSQ01000018">
    <property type="protein sequence ID" value="KIP51992.1"/>
    <property type="molecule type" value="Genomic_DNA"/>
</dbReference>
<dbReference type="InterPro" id="IPR027417">
    <property type="entry name" value="P-loop_NTPase"/>
</dbReference>
<dbReference type="GO" id="GO:0005524">
    <property type="term" value="F:ATP binding"/>
    <property type="evidence" value="ECO:0007669"/>
    <property type="project" value="UniProtKB-KW"/>
</dbReference>
<feature type="domain" description="ABC transporter" evidence="4">
    <location>
        <begin position="5"/>
        <end position="240"/>
    </location>
</feature>
<evidence type="ECO:0000256" key="3">
    <source>
        <dbReference type="ARBA" id="ARBA00022840"/>
    </source>
</evidence>
<dbReference type="Pfam" id="PF00005">
    <property type="entry name" value="ABC_tran"/>
    <property type="match status" value="1"/>
</dbReference>
<keyword evidence="3" id="KW-0067">ATP-binding</keyword>
<dbReference type="InterPro" id="IPR017911">
    <property type="entry name" value="MacB-like_ATP-bd"/>
</dbReference>
<dbReference type="InterPro" id="IPR003439">
    <property type="entry name" value="ABC_transporter-like_ATP-bd"/>
</dbReference>
<dbReference type="PROSITE" id="PS00211">
    <property type="entry name" value="ABC_TRANSPORTER_1"/>
    <property type="match status" value="1"/>
</dbReference>
<dbReference type="SMART" id="SM00382">
    <property type="entry name" value="AAA"/>
    <property type="match status" value="1"/>
</dbReference>
<dbReference type="InterPro" id="IPR017871">
    <property type="entry name" value="ABC_transporter-like_CS"/>
</dbReference>
<dbReference type="InterPro" id="IPR015854">
    <property type="entry name" value="ABC_transpr_LolD-like"/>
</dbReference>
<reference evidence="5 6" key="1">
    <citation type="submission" date="2015-01" db="EMBL/GenBank/DDBJ databases">
        <title>Draft genome sequence of Leucobacter komagatae strain VKM ST2845.</title>
        <authorList>
            <person name="Karlyshev A.V."/>
            <person name="Kudryashova E.B."/>
        </authorList>
    </citation>
    <scope>NUCLEOTIDE SEQUENCE [LARGE SCALE GENOMIC DNA]</scope>
    <source>
        <strain evidence="5 6">VKM ST2845</strain>
    </source>
</reference>
<dbReference type="CDD" id="cd03255">
    <property type="entry name" value="ABC_MJ0796_LolCDE_FtsE"/>
    <property type="match status" value="1"/>
</dbReference>
<evidence type="ECO:0000313" key="6">
    <source>
        <dbReference type="Proteomes" id="UP000032120"/>
    </source>
</evidence>
<dbReference type="AlphaFoldDB" id="A0A0D0ILI4"/>
<evidence type="ECO:0000313" key="5">
    <source>
        <dbReference type="EMBL" id="KIP51992.1"/>
    </source>
</evidence>
<comment type="caution">
    <text evidence="5">The sequence shown here is derived from an EMBL/GenBank/DDBJ whole genome shotgun (WGS) entry which is preliminary data.</text>
</comment>
<accession>A0A0D0ILI4</accession>
<dbReference type="InterPro" id="IPR003593">
    <property type="entry name" value="AAA+_ATPase"/>
</dbReference>
<name>A0A0D0ILI4_9MICO</name>
<evidence type="ECO:0000256" key="1">
    <source>
        <dbReference type="ARBA" id="ARBA00022448"/>
    </source>
</evidence>
<dbReference type="PANTHER" id="PTHR24220">
    <property type="entry name" value="IMPORT ATP-BINDING PROTEIN"/>
    <property type="match status" value="1"/>
</dbReference>
<dbReference type="GO" id="GO:0016887">
    <property type="term" value="F:ATP hydrolysis activity"/>
    <property type="evidence" value="ECO:0007669"/>
    <property type="project" value="InterPro"/>
</dbReference>
<keyword evidence="2" id="KW-0547">Nucleotide-binding</keyword>
<evidence type="ECO:0000256" key="2">
    <source>
        <dbReference type="ARBA" id="ARBA00022741"/>
    </source>
</evidence>
<dbReference type="GO" id="GO:0005886">
    <property type="term" value="C:plasma membrane"/>
    <property type="evidence" value="ECO:0007669"/>
    <property type="project" value="TreeGrafter"/>
</dbReference>
<sequence>MPPLLHATGVTKSYPVDRGTTVPVLRGIDVRLEPGEMLSIVGPSGSGKSTLLYCLAGLEAADGGEISLAGARLAGLPAARLARLRRDTLGFVFQSYNLIPSLPVRENVALPARLAKRRLPDVAGALAQVGLAAHAHKRPGSLSGGEQQRVAIARVLAAGPQLVFADEPTGALDSVTGGQVLDLLRGYASGSRSVVLVTHDLAAAARADRTIVLRDGAVVAELRGASGGEILAAFEGGVRA</sequence>
<dbReference type="GO" id="GO:0022857">
    <property type="term" value="F:transmembrane transporter activity"/>
    <property type="evidence" value="ECO:0007669"/>
    <property type="project" value="TreeGrafter"/>
</dbReference>
<proteinExistence type="predicted"/>
<keyword evidence="1" id="KW-0813">Transport</keyword>
<dbReference type="Gene3D" id="3.40.50.300">
    <property type="entry name" value="P-loop containing nucleotide triphosphate hydrolases"/>
    <property type="match status" value="1"/>
</dbReference>